<dbReference type="PANTHER" id="PTHR12899:SF3">
    <property type="entry name" value="LARGE RIBOSOMAL SUBUNIT PROTEIN UL18M"/>
    <property type="match status" value="1"/>
</dbReference>
<dbReference type="InterPro" id="IPR057268">
    <property type="entry name" value="Ribosomal_L18"/>
</dbReference>
<dbReference type="GO" id="GO:0006412">
    <property type="term" value="P:translation"/>
    <property type="evidence" value="ECO:0007669"/>
    <property type="project" value="UniProtKB-UniRule"/>
</dbReference>
<dbReference type="InterPro" id="IPR004389">
    <property type="entry name" value="Ribosomal_uL18_bac-type"/>
</dbReference>
<dbReference type="InterPro" id="IPR005484">
    <property type="entry name" value="Ribosomal_uL18_bac/plant/anim"/>
</dbReference>
<evidence type="ECO:0000256" key="5">
    <source>
        <dbReference type="ARBA" id="ARBA00023274"/>
    </source>
</evidence>
<evidence type="ECO:0000256" key="4">
    <source>
        <dbReference type="ARBA" id="ARBA00022980"/>
    </source>
</evidence>
<sequence length="112" mass="12694">MNTIARQKRKKSIRAKLVGSSQRPRLNIFRSSKHIYASLINDEDGRTLVWASDRGIKDKMTKSEKAFLVGKQLAETASKKGLKVVVFDRAGYLYHGRVKKLSEGAREKGLKF</sequence>
<reference evidence="8" key="1">
    <citation type="journal article" date="2015" name="ISME J.">
        <title>Aquifer environment selects for microbial species cohorts in sediment and groundwater.</title>
        <authorList>
            <person name="Hug L.A."/>
            <person name="Thomas B.C."/>
            <person name="Brown C.T."/>
            <person name="Frischkorn K.R."/>
            <person name="Williams K.H."/>
            <person name="Tringe S.G."/>
            <person name="Banfield J.F."/>
        </authorList>
    </citation>
    <scope>NUCLEOTIDE SEQUENCE</scope>
</reference>
<organism evidence="8">
    <name type="scientific">uncultured Microgenomates bacterium Rifle_16ft_4_minimus_19697</name>
    <dbReference type="NCBI Taxonomy" id="1665107"/>
    <lineage>
        <taxon>Bacteria</taxon>
        <taxon>Candidatus Microgenomatota</taxon>
        <taxon>environmental samples</taxon>
    </lineage>
</organism>
<comment type="function">
    <text evidence="7">This is one of the proteins that bind and probably mediate the attachment of the 5S RNA into the large ribosomal subunit, where it forms part of the central protuberance.</text>
</comment>
<dbReference type="FunFam" id="3.30.420.100:FF:000001">
    <property type="entry name" value="50S ribosomal protein L18"/>
    <property type="match status" value="1"/>
</dbReference>
<evidence type="ECO:0000256" key="1">
    <source>
        <dbReference type="ARBA" id="ARBA00007116"/>
    </source>
</evidence>
<comment type="subunit">
    <text evidence="7">Part of the 50S ribosomal subunit; part of the 5S rRNA/L5/L18/L25 subcomplex. Contacts the 5S and 23S rRNAs.</text>
</comment>
<keyword evidence="4 7" id="KW-0689">Ribosomal protein</keyword>
<dbReference type="Gene3D" id="3.30.420.100">
    <property type="match status" value="1"/>
</dbReference>
<comment type="similarity">
    <text evidence="1 7">Belongs to the universal ribosomal protein uL18 family.</text>
</comment>
<dbReference type="GO" id="GO:0008097">
    <property type="term" value="F:5S rRNA binding"/>
    <property type="evidence" value="ECO:0007669"/>
    <property type="project" value="TreeGrafter"/>
</dbReference>
<evidence type="ECO:0000313" key="8">
    <source>
        <dbReference type="EMBL" id="AKQ01500.1"/>
    </source>
</evidence>
<evidence type="ECO:0000256" key="7">
    <source>
        <dbReference type="HAMAP-Rule" id="MF_01337"/>
    </source>
</evidence>
<evidence type="ECO:0000256" key="2">
    <source>
        <dbReference type="ARBA" id="ARBA00022730"/>
    </source>
</evidence>
<dbReference type="CDD" id="cd00432">
    <property type="entry name" value="Ribosomal_L18_L5e"/>
    <property type="match status" value="1"/>
</dbReference>
<dbReference type="NCBIfam" id="TIGR00060">
    <property type="entry name" value="L18_bact"/>
    <property type="match status" value="1"/>
</dbReference>
<name>A0A0H4T445_9BACT</name>
<evidence type="ECO:0000256" key="3">
    <source>
        <dbReference type="ARBA" id="ARBA00022884"/>
    </source>
</evidence>
<dbReference type="GO" id="GO:0003735">
    <property type="term" value="F:structural constituent of ribosome"/>
    <property type="evidence" value="ECO:0007669"/>
    <property type="project" value="InterPro"/>
</dbReference>
<keyword evidence="3 7" id="KW-0694">RNA-binding</keyword>
<dbReference type="HAMAP" id="MF_01337_B">
    <property type="entry name" value="Ribosomal_uL18_B"/>
    <property type="match status" value="1"/>
</dbReference>
<keyword evidence="5 7" id="KW-0687">Ribonucleoprotein</keyword>
<keyword evidence="2 7" id="KW-0699">rRNA-binding</keyword>
<dbReference type="PANTHER" id="PTHR12899">
    <property type="entry name" value="39S RIBOSOMAL PROTEIN L18, MITOCHONDRIAL"/>
    <property type="match status" value="1"/>
</dbReference>
<dbReference type="Pfam" id="PF00861">
    <property type="entry name" value="Ribosomal_L18p"/>
    <property type="match status" value="1"/>
</dbReference>
<proteinExistence type="inferred from homology"/>
<dbReference type="AlphaFoldDB" id="A0A0H4T445"/>
<evidence type="ECO:0000256" key="6">
    <source>
        <dbReference type="ARBA" id="ARBA00035197"/>
    </source>
</evidence>
<protein>
    <recommendedName>
        <fullName evidence="6 7">Large ribosomal subunit protein uL18</fullName>
    </recommendedName>
</protein>
<accession>A0A0H4T445</accession>
<gene>
    <name evidence="7 8" type="primary">rplR</name>
</gene>
<dbReference type="EMBL" id="KT006969">
    <property type="protein sequence ID" value="AKQ01500.1"/>
    <property type="molecule type" value="Genomic_DNA"/>
</dbReference>
<dbReference type="SUPFAM" id="SSF53137">
    <property type="entry name" value="Translational machinery components"/>
    <property type="match status" value="1"/>
</dbReference>
<dbReference type="GO" id="GO:0022625">
    <property type="term" value="C:cytosolic large ribosomal subunit"/>
    <property type="evidence" value="ECO:0007669"/>
    <property type="project" value="TreeGrafter"/>
</dbReference>